<dbReference type="Proteomes" id="UP000789920">
    <property type="component" value="Unassembled WGS sequence"/>
</dbReference>
<reference evidence="1" key="1">
    <citation type="submission" date="2021-06" db="EMBL/GenBank/DDBJ databases">
        <authorList>
            <person name="Kallberg Y."/>
            <person name="Tangrot J."/>
            <person name="Rosling A."/>
        </authorList>
    </citation>
    <scope>NUCLEOTIDE SEQUENCE</scope>
    <source>
        <strain evidence="1">MA461A</strain>
    </source>
</reference>
<gene>
    <name evidence="1" type="ORF">RPERSI_LOCUS12632</name>
</gene>
<sequence>RNIMIPPSPTSPKQKGHSEKPINPITGQYLDDEAPSLSDMTDEEKEREAERLFVLFERLKKTGVMNVVNPVEEAAKSGKLNENLNNQKPTVIFHEKKIRRVGPVFDEVWRSHLALYCQNVPEDIRYWTNKLAEENNSHKRFSITSYFTT</sequence>
<name>A0ACA9Q409_9GLOM</name>
<protein>
    <submittedName>
        <fullName evidence="1">7885_t:CDS:1</fullName>
    </submittedName>
</protein>
<dbReference type="EMBL" id="CAJVQC010027219">
    <property type="protein sequence ID" value="CAG8735726.1"/>
    <property type="molecule type" value="Genomic_DNA"/>
</dbReference>
<keyword evidence="2" id="KW-1185">Reference proteome</keyword>
<comment type="caution">
    <text evidence="1">The sequence shown here is derived from an EMBL/GenBank/DDBJ whole genome shotgun (WGS) entry which is preliminary data.</text>
</comment>
<accession>A0ACA9Q409</accession>
<organism evidence="1 2">
    <name type="scientific">Racocetra persica</name>
    <dbReference type="NCBI Taxonomy" id="160502"/>
    <lineage>
        <taxon>Eukaryota</taxon>
        <taxon>Fungi</taxon>
        <taxon>Fungi incertae sedis</taxon>
        <taxon>Mucoromycota</taxon>
        <taxon>Glomeromycotina</taxon>
        <taxon>Glomeromycetes</taxon>
        <taxon>Diversisporales</taxon>
        <taxon>Gigasporaceae</taxon>
        <taxon>Racocetra</taxon>
    </lineage>
</organism>
<feature type="non-terminal residue" evidence="1">
    <location>
        <position position="1"/>
    </location>
</feature>
<feature type="non-terminal residue" evidence="1">
    <location>
        <position position="149"/>
    </location>
</feature>
<proteinExistence type="predicted"/>
<evidence type="ECO:0000313" key="2">
    <source>
        <dbReference type="Proteomes" id="UP000789920"/>
    </source>
</evidence>
<evidence type="ECO:0000313" key="1">
    <source>
        <dbReference type="EMBL" id="CAG8735726.1"/>
    </source>
</evidence>